<dbReference type="Proteomes" id="UP000199524">
    <property type="component" value="Chromosome I"/>
</dbReference>
<evidence type="ECO:0000256" key="6">
    <source>
        <dbReference type="SAM" id="Phobius"/>
    </source>
</evidence>
<feature type="transmembrane region" description="Helical" evidence="6">
    <location>
        <begin position="12"/>
        <end position="34"/>
    </location>
</feature>
<dbReference type="CDD" id="cd17321">
    <property type="entry name" value="MFS_MMR_MDR_like"/>
    <property type="match status" value="1"/>
</dbReference>
<feature type="transmembrane region" description="Helical" evidence="6">
    <location>
        <begin position="424"/>
        <end position="444"/>
    </location>
</feature>
<feature type="transmembrane region" description="Helical" evidence="6">
    <location>
        <begin position="229"/>
        <end position="247"/>
    </location>
</feature>
<dbReference type="Gene3D" id="1.20.1250.20">
    <property type="entry name" value="MFS general substrate transporter like domains"/>
    <property type="match status" value="1"/>
</dbReference>
<feature type="transmembrane region" description="Helical" evidence="6">
    <location>
        <begin position="303"/>
        <end position="320"/>
    </location>
</feature>
<dbReference type="InterPro" id="IPR011701">
    <property type="entry name" value="MFS"/>
</dbReference>
<sequence length="457" mass="47665">MIEHPQPPSTRALLAACSGFAIVLIDVSVVNVALDALRSAFHTDVRGLQWVVNAYTLVFAASLLLAGTLSDRLGAKRLYLIGLMLFTAASLGCAVASTLWALIGWRVIQGFGAALLVPTSLALLRQLYTDPTLRSRAVGWWSAGGGIALAAGPVLGGVLMAYGGWRSVFLINLPVGLLSVWLTVGSVPDEAGQPGRKLDLPGQLTGALALVMLTLALTEAGHEGWGSPLTLAAFAVCLLAGGLFFHLEAGNPDAMLPPALLRNRVVRCTMAIGLIANLVFYGMVFTFSLYFQAQWHWTPERTGFAFLPMMAVLMVMNLLAARLATRWPGRTLVVMGLGISACGYGLMLAGLAEQSYRLLILPMLLAGGGIALAIPTITHAMLEAVPATHAGTASGTLNAARQMGGVMGVALLGAVANAPSAMGFTLGVCVLLLLLAMLVGFIGLKPLQRSDSPVGAS</sequence>
<evidence type="ECO:0000256" key="4">
    <source>
        <dbReference type="ARBA" id="ARBA00022989"/>
    </source>
</evidence>
<dbReference type="GO" id="GO:0016020">
    <property type="term" value="C:membrane"/>
    <property type="evidence" value="ECO:0007669"/>
    <property type="project" value="UniProtKB-SubCell"/>
</dbReference>
<dbReference type="PANTHER" id="PTHR42718:SF9">
    <property type="entry name" value="MAJOR FACILITATOR SUPERFAMILY MULTIDRUG TRANSPORTER MFSC"/>
    <property type="match status" value="1"/>
</dbReference>
<dbReference type="Pfam" id="PF07690">
    <property type="entry name" value="MFS_1"/>
    <property type="match status" value="1"/>
</dbReference>
<protein>
    <submittedName>
        <fullName evidence="8">MFS transporter, DHA2 family, methylenomycin A resistance protein</fullName>
    </submittedName>
</protein>
<feature type="domain" description="Major facilitator superfamily (MFS) profile" evidence="7">
    <location>
        <begin position="12"/>
        <end position="448"/>
    </location>
</feature>
<dbReference type="PANTHER" id="PTHR42718">
    <property type="entry name" value="MAJOR FACILITATOR SUPERFAMILY MULTIDRUG TRANSPORTER MFSC"/>
    <property type="match status" value="1"/>
</dbReference>
<feature type="transmembrane region" description="Helical" evidence="6">
    <location>
        <begin position="332"/>
        <end position="352"/>
    </location>
</feature>
<gene>
    <name evidence="8" type="ORF">SAMN05216598_4032</name>
</gene>
<proteinExistence type="predicted"/>
<evidence type="ECO:0000256" key="1">
    <source>
        <dbReference type="ARBA" id="ARBA00004141"/>
    </source>
</evidence>
<evidence type="ECO:0000256" key="5">
    <source>
        <dbReference type="ARBA" id="ARBA00023136"/>
    </source>
</evidence>
<keyword evidence="5 6" id="KW-0472">Membrane</keyword>
<dbReference type="GO" id="GO:0022857">
    <property type="term" value="F:transmembrane transporter activity"/>
    <property type="evidence" value="ECO:0007669"/>
    <property type="project" value="InterPro"/>
</dbReference>
<dbReference type="InterPro" id="IPR020846">
    <property type="entry name" value="MFS_dom"/>
</dbReference>
<evidence type="ECO:0000256" key="2">
    <source>
        <dbReference type="ARBA" id="ARBA00022448"/>
    </source>
</evidence>
<name>A0A1H1XRU4_9PSED</name>
<dbReference type="AlphaFoldDB" id="A0A1H1XRU4"/>
<keyword evidence="2" id="KW-0813">Transport</keyword>
<dbReference type="RefSeq" id="WP_090207971.1">
    <property type="nucleotide sequence ID" value="NZ_LT629777.1"/>
</dbReference>
<evidence type="ECO:0000259" key="7">
    <source>
        <dbReference type="PROSITE" id="PS50850"/>
    </source>
</evidence>
<reference evidence="9" key="1">
    <citation type="submission" date="2016-10" db="EMBL/GenBank/DDBJ databases">
        <authorList>
            <person name="Varghese N."/>
            <person name="Submissions S."/>
        </authorList>
    </citation>
    <scope>NUCLEOTIDE SEQUENCE [LARGE SCALE GENOMIC DNA]</scope>
    <source>
        <strain evidence="9">ATCC 23835</strain>
    </source>
</reference>
<feature type="transmembrane region" description="Helical" evidence="6">
    <location>
        <begin position="168"/>
        <end position="188"/>
    </location>
</feature>
<evidence type="ECO:0000313" key="9">
    <source>
        <dbReference type="Proteomes" id="UP000199524"/>
    </source>
</evidence>
<keyword evidence="4 6" id="KW-1133">Transmembrane helix</keyword>
<feature type="transmembrane region" description="Helical" evidence="6">
    <location>
        <begin position="358"/>
        <end position="378"/>
    </location>
</feature>
<comment type="subcellular location">
    <subcellularLocation>
        <location evidence="1">Membrane</location>
        <topology evidence="1">Multi-pass membrane protein</topology>
    </subcellularLocation>
</comment>
<dbReference type="InterPro" id="IPR036259">
    <property type="entry name" value="MFS_trans_sf"/>
</dbReference>
<keyword evidence="9" id="KW-1185">Reference proteome</keyword>
<accession>A0A1H1XRU4</accession>
<dbReference type="GeneID" id="300208946"/>
<dbReference type="SUPFAM" id="SSF103473">
    <property type="entry name" value="MFS general substrate transporter"/>
    <property type="match status" value="1"/>
</dbReference>
<dbReference type="Gene3D" id="1.20.1720.10">
    <property type="entry name" value="Multidrug resistance protein D"/>
    <property type="match status" value="1"/>
</dbReference>
<feature type="transmembrane region" description="Helical" evidence="6">
    <location>
        <begin position="78"/>
        <end position="102"/>
    </location>
</feature>
<evidence type="ECO:0000256" key="3">
    <source>
        <dbReference type="ARBA" id="ARBA00022692"/>
    </source>
</evidence>
<evidence type="ECO:0000313" key="8">
    <source>
        <dbReference type="EMBL" id="SDT11761.1"/>
    </source>
</evidence>
<organism evidence="8 9">
    <name type="scientific">Pseudomonas asplenii</name>
    <dbReference type="NCBI Taxonomy" id="53407"/>
    <lineage>
        <taxon>Bacteria</taxon>
        <taxon>Pseudomonadati</taxon>
        <taxon>Pseudomonadota</taxon>
        <taxon>Gammaproteobacteria</taxon>
        <taxon>Pseudomonadales</taxon>
        <taxon>Pseudomonadaceae</taxon>
        <taxon>Pseudomonas</taxon>
    </lineage>
</organism>
<feature type="transmembrane region" description="Helical" evidence="6">
    <location>
        <begin position="46"/>
        <end position="66"/>
    </location>
</feature>
<dbReference type="EMBL" id="LT629777">
    <property type="protein sequence ID" value="SDT11761.1"/>
    <property type="molecule type" value="Genomic_DNA"/>
</dbReference>
<keyword evidence="3 6" id="KW-0812">Transmembrane</keyword>
<feature type="transmembrane region" description="Helical" evidence="6">
    <location>
        <begin position="200"/>
        <end position="217"/>
    </location>
</feature>
<feature type="transmembrane region" description="Helical" evidence="6">
    <location>
        <begin position="140"/>
        <end position="162"/>
    </location>
</feature>
<dbReference type="PROSITE" id="PS50850">
    <property type="entry name" value="MFS"/>
    <property type="match status" value="1"/>
</dbReference>
<feature type="transmembrane region" description="Helical" evidence="6">
    <location>
        <begin position="268"/>
        <end position="291"/>
    </location>
</feature>
<feature type="transmembrane region" description="Helical" evidence="6">
    <location>
        <begin position="108"/>
        <end position="128"/>
    </location>
</feature>